<dbReference type="AlphaFoldDB" id="A0AA88Y1Y0"/>
<comment type="caution">
    <text evidence="1">The sequence shown here is derived from an EMBL/GenBank/DDBJ whole genome shotgun (WGS) entry which is preliminary data.</text>
</comment>
<sequence>MLSVDEDKVEAIVKHPGFHHSDFDVLGQPKLWQIMGLVVTGRIFAHHYPLDDPKRTFRDYEKLTEDRLTFLVTSELQFTKLLYDKESPKRPLMMKVQGGYIGNSSFNSYTSVHAENGELLISNINQVVSIDMQTRRPKPLPDWWKQKYAESAKNKPSLKIAKFEKPGNTGFYQVKVAWSDTDFNHHTTWSAYVRYVIDAAHKCQREGTLSNFDDNLKSGISKLELQYFGESLEGDHLDVFVWEECSNGDRVLRGDVHKDGKSSFQCTLKFF</sequence>
<dbReference type="EMBL" id="VSWD01000007">
    <property type="protein sequence ID" value="KAK3096830.1"/>
    <property type="molecule type" value="Genomic_DNA"/>
</dbReference>
<accession>A0AA88Y1Y0</accession>
<organism evidence="1 2">
    <name type="scientific">Pinctada imbricata</name>
    <name type="common">Atlantic pearl-oyster</name>
    <name type="synonym">Pinctada martensii</name>
    <dbReference type="NCBI Taxonomy" id="66713"/>
    <lineage>
        <taxon>Eukaryota</taxon>
        <taxon>Metazoa</taxon>
        <taxon>Spiralia</taxon>
        <taxon>Lophotrochozoa</taxon>
        <taxon>Mollusca</taxon>
        <taxon>Bivalvia</taxon>
        <taxon>Autobranchia</taxon>
        <taxon>Pteriomorphia</taxon>
        <taxon>Pterioida</taxon>
        <taxon>Pterioidea</taxon>
        <taxon>Pteriidae</taxon>
        <taxon>Pinctada</taxon>
    </lineage>
</organism>
<reference evidence="1" key="1">
    <citation type="submission" date="2019-08" db="EMBL/GenBank/DDBJ databases">
        <title>The improved chromosome-level genome for the pearl oyster Pinctada fucata martensii using PacBio sequencing and Hi-C.</title>
        <authorList>
            <person name="Zheng Z."/>
        </authorList>
    </citation>
    <scope>NUCLEOTIDE SEQUENCE</scope>
    <source>
        <strain evidence="1">ZZ-2019</strain>
        <tissue evidence="1">Adductor muscle</tissue>
    </source>
</reference>
<dbReference type="PANTHER" id="PTHR34487:SF1">
    <property type="entry name" value="ACYL-ACP THIOESTERASE"/>
    <property type="match status" value="1"/>
</dbReference>
<dbReference type="SUPFAM" id="SSF54637">
    <property type="entry name" value="Thioesterase/thiol ester dehydrase-isomerase"/>
    <property type="match status" value="2"/>
</dbReference>
<dbReference type="Gene3D" id="3.10.129.10">
    <property type="entry name" value="Hotdog Thioesterase"/>
    <property type="match status" value="1"/>
</dbReference>
<evidence type="ECO:0000313" key="1">
    <source>
        <dbReference type="EMBL" id="KAK3096830.1"/>
    </source>
</evidence>
<proteinExistence type="predicted"/>
<dbReference type="Proteomes" id="UP001186944">
    <property type="component" value="Unassembled WGS sequence"/>
</dbReference>
<evidence type="ECO:0000313" key="2">
    <source>
        <dbReference type="Proteomes" id="UP001186944"/>
    </source>
</evidence>
<dbReference type="PANTHER" id="PTHR34487">
    <property type="entry name" value="ACYL-ACP THIOESTERASE"/>
    <property type="match status" value="1"/>
</dbReference>
<gene>
    <name evidence="1" type="ORF">FSP39_003740</name>
</gene>
<protein>
    <submittedName>
        <fullName evidence="1">Uncharacterized protein</fullName>
    </submittedName>
</protein>
<name>A0AA88Y1Y0_PINIB</name>
<dbReference type="InterPro" id="IPR029069">
    <property type="entry name" value="HotDog_dom_sf"/>
</dbReference>
<keyword evidence="2" id="KW-1185">Reference proteome</keyword>